<keyword evidence="4" id="KW-1185">Reference proteome</keyword>
<sequence>MGEWEHRFCRINGLDVHYVEQGSGPLVVLLHGFPHLWYSWRHQIGPLAEAGFRVVAPDMRGMGRTSGPRDCRGYDVPAVTGDLLGLLDHLGGRRAIFSGLDFGMFAAYDLAHRHPERVAALIGLQNPFINQPEKPPLALAAEAGRKHFYHIHYFIEPGVADRDLDAAPRTFLQKVFFALSGDADYLSSWQHPPGTTYIDALPEAPPLPWKWLSAAELELYVENYSASGFTGGLNWYRVSDIRWEQRKAYQGKKITVPYFFIGSEKDVDLAVWHGKKPLEQLHQRYQDVRDVRILDGAGHMMQMERPDAVTEVMVEFLESLRAGR</sequence>
<name>A0A9W6VL22_9PSEU</name>
<reference evidence="3" key="1">
    <citation type="submission" date="2023-03" db="EMBL/GenBank/DDBJ databases">
        <title>Amycolatopsis taiwanensis NBRC 103393.</title>
        <authorList>
            <person name="Ichikawa N."/>
            <person name="Sato H."/>
            <person name="Tonouchi N."/>
        </authorList>
    </citation>
    <scope>NUCLEOTIDE SEQUENCE</scope>
    <source>
        <strain evidence="3">NBRC 103393</strain>
    </source>
</reference>
<dbReference type="InterPro" id="IPR029058">
    <property type="entry name" value="AB_hydrolase_fold"/>
</dbReference>
<keyword evidence="1 3" id="KW-0378">Hydrolase</keyword>
<dbReference type="SUPFAM" id="SSF53474">
    <property type="entry name" value="alpha/beta-Hydrolases"/>
    <property type="match status" value="1"/>
</dbReference>
<evidence type="ECO:0000313" key="3">
    <source>
        <dbReference type="EMBL" id="GLY71017.1"/>
    </source>
</evidence>
<dbReference type="Gene3D" id="3.40.50.1820">
    <property type="entry name" value="alpha/beta hydrolase"/>
    <property type="match status" value="1"/>
</dbReference>
<dbReference type="PRINTS" id="PR00412">
    <property type="entry name" value="EPOXHYDRLASE"/>
</dbReference>
<dbReference type="RefSeq" id="WP_285490544.1">
    <property type="nucleotide sequence ID" value="NZ_BSTI01000029.1"/>
</dbReference>
<dbReference type="InterPro" id="IPR000073">
    <property type="entry name" value="AB_hydrolase_1"/>
</dbReference>
<evidence type="ECO:0000259" key="2">
    <source>
        <dbReference type="Pfam" id="PF00561"/>
    </source>
</evidence>
<evidence type="ECO:0000256" key="1">
    <source>
        <dbReference type="ARBA" id="ARBA00022801"/>
    </source>
</evidence>
<dbReference type="InterPro" id="IPR000639">
    <property type="entry name" value="Epox_hydrolase-like"/>
</dbReference>
<accession>A0A9W6VL22</accession>
<feature type="domain" description="AB hydrolase-1" evidence="2">
    <location>
        <begin position="25"/>
        <end position="306"/>
    </location>
</feature>
<gene>
    <name evidence="3" type="ORF">Atai01_76360</name>
</gene>
<dbReference type="AlphaFoldDB" id="A0A9W6VL22"/>
<dbReference type="PRINTS" id="PR00111">
    <property type="entry name" value="ABHYDROLASE"/>
</dbReference>
<dbReference type="Pfam" id="PF00561">
    <property type="entry name" value="Abhydrolase_1"/>
    <property type="match status" value="1"/>
</dbReference>
<evidence type="ECO:0000313" key="4">
    <source>
        <dbReference type="Proteomes" id="UP001165136"/>
    </source>
</evidence>
<comment type="caution">
    <text evidence="3">The sequence shown here is derived from an EMBL/GenBank/DDBJ whole genome shotgun (WGS) entry which is preliminary data.</text>
</comment>
<dbReference type="GO" id="GO:0016787">
    <property type="term" value="F:hydrolase activity"/>
    <property type="evidence" value="ECO:0007669"/>
    <property type="project" value="UniProtKB-KW"/>
</dbReference>
<dbReference type="PANTHER" id="PTHR43329">
    <property type="entry name" value="EPOXIDE HYDROLASE"/>
    <property type="match status" value="1"/>
</dbReference>
<dbReference type="Proteomes" id="UP001165136">
    <property type="component" value="Unassembled WGS sequence"/>
</dbReference>
<proteinExistence type="predicted"/>
<dbReference type="EMBL" id="BSTI01000029">
    <property type="protein sequence ID" value="GLY71017.1"/>
    <property type="molecule type" value="Genomic_DNA"/>
</dbReference>
<organism evidence="3 4">
    <name type="scientific">Amycolatopsis taiwanensis</name>
    <dbReference type="NCBI Taxonomy" id="342230"/>
    <lineage>
        <taxon>Bacteria</taxon>
        <taxon>Bacillati</taxon>
        <taxon>Actinomycetota</taxon>
        <taxon>Actinomycetes</taxon>
        <taxon>Pseudonocardiales</taxon>
        <taxon>Pseudonocardiaceae</taxon>
        <taxon>Amycolatopsis</taxon>
    </lineage>
</organism>
<protein>
    <submittedName>
        <fullName evidence="3">Epoxide hydrolase EphA</fullName>
    </submittedName>
</protein>